<dbReference type="AlphaFoldDB" id="A0A085YZR3"/>
<name>A0A085YZR3_9FLAO</name>
<feature type="region of interest" description="Disordered" evidence="1">
    <location>
        <begin position="23"/>
        <end position="47"/>
    </location>
</feature>
<dbReference type="Proteomes" id="UP000028713">
    <property type="component" value="Unassembled WGS sequence"/>
</dbReference>
<evidence type="ECO:0000256" key="2">
    <source>
        <dbReference type="SAM" id="SignalP"/>
    </source>
</evidence>
<dbReference type="EMBL" id="JPRP01000004">
    <property type="protein sequence ID" value="KFE97676.1"/>
    <property type="molecule type" value="Genomic_DNA"/>
</dbReference>
<gene>
    <name evidence="4" type="ORF">IX39_18030</name>
</gene>
<protein>
    <submittedName>
        <fullName evidence="4">Competence protein ComL</fullName>
    </submittedName>
</protein>
<evidence type="ECO:0000256" key="1">
    <source>
        <dbReference type="SAM" id="MobiDB-lite"/>
    </source>
</evidence>
<feature type="compositionally biased region" description="Low complexity" evidence="1">
    <location>
        <begin position="23"/>
        <end position="39"/>
    </location>
</feature>
<keyword evidence="2" id="KW-0732">Signal</keyword>
<dbReference type="RefSeq" id="WP_034679275.1">
    <property type="nucleotide sequence ID" value="NZ_FPAP01000005.1"/>
</dbReference>
<evidence type="ECO:0000259" key="3">
    <source>
        <dbReference type="Pfam" id="PF20545"/>
    </source>
</evidence>
<proteinExistence type="predicted"/>
<feature type="signal peptide" evidence="2">
    <location>
        <begin position="1"/>
        <end position="22"/>
    </location>
</feature>
<accession>A0A085YZR3</accession>
<evidence type="ECO:0000313" key="4">
    <source>
        <dbReference type="EMBL" id="KFE97676.1"/>
    </source>
</evidence>
<feature type="domain" description="DUF6759" evidence="3">
    <location>
        <begin position="62"/>
        <end position="150"/>
    </location>
</feature>
<reference evidence="4 5" key="1">
    <citation type="submission" date="2014-07" db="EMBL/GenBank/DDBJ databases">
        <title>Genome of Chryseobacterium formosense LMG 24722.</title>
        <authorList>
            <person name="Pipes S.E."/>
            <person name="Stropko S.J."/>
            <person name="Newman J.D."/>
        </authorList>
    </citation>
    <scope>NUCLEOTIDE SEQUENCE [LARGE SCALE GENOMIC DNA]</scope>
    <source>
        <strain evidence="4 5">LMG 24722</strain>
    </source>
</reference>
<evidence type="ECO:0000313" key="5">
    <source>
        <dbReference type="Proteomes" id="UP000028713"/>
    </source>
</evidence>
<organism evidence="4 5">
    <name type="scientific">Chryseobacterium formosense</name>
    <dbReference type="NCBI Taxonomy" id="236814"/>
    <lineage>
        <taxon>Bacteria</taxon>
        <taxon>Pseudomonadati</taxon>
        <taxon>Bacteroidota</taxon>
        <taxon>Flavobacteriia</taxon>
        <taxon>Flavobacteriales</taxon>
        <taxon>Weeksellaceae</taxon>
        <taxon>Chryseobacterium group</taxon>
        <taxon>Chryseobacterium</taxon>
    </lineage>
</organism>
<dbReference type="Pfam" id="PF20545">
    <property type="entry name" value="DUF6759"/>
    <property type="match status" value="1"/>
</dbReference>
<dbReference type="InterPro" id="IPR046647">
    <property type="entry name" value="DUF6759"/>
</dbReference>
<comment type="caution">
    <text evidence="4">The sequence shown here is derived from an EMBL/GenBank/DDBJ whole genome shotgun (WGS) entry which is preliminary data.</text>
</comment>
<dbReference type="OrthoDB" id="1272029at2"/>
<dbReference type="eggNOG" id="ENOG50345Z0">
    <property type="taxonomic scope" value="Bacteria"/>
</dbReference>
<keyword evidence="5" id="KW-1185">Reference proteome</keyword>
<sequence>MKKHFLLIILILSFLNSCGSTNHNTKPTPKNTFPKNSNTGTKTNPASTTEQEYQALLKIYKPETADVLNDLLNSSSNNTKTSVSVENKSRCNMVLTISGNNYFKKIPIAAGKIGYAMVPKNQNYSLSAMVCNSKYQKTKFIANSYSIMLSN</sequence>
<feature type="chain" id="PRO_5001800352" evidence="2">
    <location>
        <begin position="23"/>
        <end position="151"/>
    </location>
</feature>